<dbReference type="Pfam" id="PF06925">
    <property type="entry name" value="MGDG_synth"/>
    <property type="match status" value="1"/>
</dbReference>
<dbReference type="STRING" id="44251.PDUR_13910"/>
<evidence type="ECO:0000256" key="5">
    <source>
        <dbReference type="SAM" id="MobiDB-lite"/>
    </source>
</evidence>
<gene>
    <name evidence="8" type="ORF">PDUR_13910</name>
</gene>
<keyword evidence="9" id="KW-1185">Reference proteome</keyword>
<dbReference type="SUPFAM" id="SSF53756">
    <property type="entry name" value="UDP-Glycosyltransferase/glycogen phosphorylase"/>
    <property type="match status" value="1"/>
</dbReference>
<dbReference type="InterPro" id="IPR007235">
    <property type="entry name" value="Glyco_trans_28_C"/>
</dbReference>
<feature type="domain" description="Diacylglycerol glucosyltransferase N-terminal" evidence="7">
    <location>
        <begin position="18"/>
        <end position="180"/>
    </location>
</feature>
<evidence type="ECO:0000256" key="3">
    <source>
        <dbReference type="ARBA" id="ARBA00022676"/>
    </source>
</evidence>
<dbReference type="InterPro" id="IPR009695">
    <property type="entry name" value="Diacylglyc_glucosyltr_N"/>
</dbReference>
<dbReference type="EMBL" id="CP009288">
    <property type="protein sequence ID" value="AIQ12886.1"/>
    <property type="molecule type" value="Genomic_DNA"/>
</dbReference>
<evidence type="ECO:0000256" key="1">
    <source>
        <dbReference type="ARBA" id="ARBA00004370"/>
    </source>
</evidence>
<comment type="similarity">
    <text evidence="2">Belongs to the glycosyltransferase 28 family.</text>
</comment>
<keyword evidence="4" id="KW-0808">Transferase</keyword>
<sequence>MKPDPVVLIVSSAFGDGHAKVAQAIEQSFRSRGINRVHIVDLFGEVHPLLNGITRTFYLKSAAYAPNLYGIMYNMTSKMKPDYPLGQFLHSMGKHKVRKFLNDLRPDLIIHTYPYLAASQLKLESADNVPIFTVLTDYCLHGRWLHPRTMKYFIASDSIKQELMKVGVAEERITVSGIPIRAAFTESADRAELIRKHGLRPDRRYILLSAGAYGVSTKVRTILKSVLEHTDFDSIVLCGNNQKLRLAIEAGYRDNERVHILGYTDEIHELMSVSSCLLTKAGGVTLTEAFALSLPVIVYCPLPGQEAGNATALSRQKVLYTASTEKELIGRLRLLEMKPYREEIKRQMNAISQKNAAEQIINEVLEILEHHPSLHGQPVHSLGVEGKAKTAHGYR</sequence>
<feature type="region of interest" description="Disordered" evidence="5">
    <location>
        <begin position="376"/>
        <end position="395"/>
    </location>
</feature>
<keyword evidence="3" id="KW-0328">Glycosyltransferase</keyword>
<dbReference type="PANTHER" id="PTHR43025">
    <property type="entry name" value="MONOGALACTOSYLDIACYLGLYCEROL SYNTHASE"/>
    <property type="match status" value="1"/>
</dbReference>
<dbReference type="InterPro" id="IPR050519">
    <property type="entry name" value="Glycosyltransf_28_UgtP"/>
</dbReference>
<evidence type="ECO:0000259" key="6">
    <source>
        <dbReference type="Pfam" id="PF04101"/>
    </source>
</evidence>
<dbReference type="GO" id="GO:0016758">
    <property type="term" value="F:hexosyltransferase activity"/>
    <property type="evidence" value="ECO:0007669"/>
    <property type="project" value="InterPro"/>
</dbReference>
<proteinExistence type="inferred from homology"/>
<evidence type="ECO:0000313" key="9">
    <source>
        <dbReference type="Proteomes" id="UP000029409"/>
    </source>
</evidence>
<comment type="subcellular location">
    <subcellularLocation>
        <location evidence="1">Membrane</location>
    </subcellularLocation>
</comment>
<dbReference type="GO" id="GO:0016020">
    <property type="term" value="C:membrane"/>
    <property type="evidence" value="ECO:0007669"/>
    <property type="project" value="UniProtKB-SubCell"/>
</dbReference>
<evidence type="ECO:0000256" key="2">
    <source>
        <dbReference type="ARBA" id="ARBA00006962"/>
    </source>
</evidence>
<evidence type="ECO:0000313" key="8">
    <source>
        <dbReference type="EMBL" id="AIQ12886.1"/>
    </source>
</evidence>
<dbReference type="PANTHER" id="PTHR43025:SF3">
    <property type="entry name" value="MONOGALACTOSYLDIACYLGLYCEROL SYNTHASE 1, CHLOROPLASTIC"/>
    <property type="match status" value="1"/>
</dbReference>
<dbReference type="KEGG" id="pdu:PDUR_13910"/>
<accession>A0A089HLT9</accession>
<dbReference type="GO" id="GO:0009247">
    <property type="term" value="P:glycolipid biosynthetic process"/>
    <property type="evidence" value="ECO:0007669"/>
    <property type="project" value="InterPro"/>
</dbReference>
<evidence type="ECO:0000256" key="4">
    <source>
        <dbReference type="ARBA" id="ARBA00022679"/>
    </source>
</evidence>
<dbReference type="Gene3D" id="3.40.50.2000">
    <property type="entry name" value="Glycogen Phosphorylase B"/>
    <property type="match status" value="1"/>
</dbReference>
<dbReference type="eggNOG" id="COG0707">
    <property type="taxonomic scope" value="Bacteria"/>
</dbReference>
<evidence type="ECO:0008006" key="10">
    <source>
        <dbReference type="Google" id="ProtNLM"/>
    </source>
</evidence>
<evidence type="ECO:0000259" key="7">
    <source>
        <dbReference type="Pfam" id="PF06925"/>
    </source>
</evidence>
<dbReference type="RefSeq" id="WP_042206703.1">
    <property type="nucleotide sequence ID" value="NZ_CP009288.1"/>
</dbReference>
<dbReference type="Proteomes" id="UP000029409">
    <property type="component" value="Chromosome"/>
</dbReference>
<dbReference type="OrthoDB" id="9815663at2"/>
<feature type="domain" description="Glycosyl transferase family 28 C-terminal" evidence="6">
    <location>
        <begin position="223"/>
        <end position="359"/>
    </location>
</feature>
<reference evidence="8 9" key="1">
    <citation type="submission" date="2014-08" db="EMBL/GenBank/DDBJ databases">
        <title>Comparative genomics of the Paenibacillus odorifer group.</title>
        <authorList>
            <person name="den Bakker H.C."/>
            <person name="Tsai Y.-C."/>
            <person name="Martin N."/>
            <person name="Korlach J."/>
            <person name="Wiedmann M."/>
        </authorList>
    </citation>
    <scope>NUCLEOTIDE SEQUENCE [LARGE SCALE GENOMIC DNA]</scope>
    <source>
        <strain evidence="8 9">DSM 1735</strain>
    </source>
</reference>
<organism evidence="8 9">
    <name type="scientific">Paenibacillus durus</name>
    <name type="common">Paenibacillus azotofixans</name>
    <dbReference type="NCBI Taxonomy" id="44251"/>
    <lineage>
        <taxon>Bacteria</taxon>
        <taxon>Bacillati</taxon>
        <taxon>Bacillota</taxon>
        <taxon>Bacilli</taxon>
        <taxon>Bacillales</taxon>
        <taxon>Paenibacillaceae</taxon>
        <taxon>Paenibacillus</taxon>
    </lineage>
</organism>
<name>A0A089HLT9_PAEDU</name>
<dbReference type="AlphaFoldDB" id="A0A089HLT9"/>
<protein>
    <recommendedName>
        <fullName evidence="10">Diacylglycerol glucosyltransferase</fullName>
    </recommendedName>
</protein>
<dbReference type="Pfam" id="PF04101">
    <property type="entry name" value="Glyco_tran_28_C"/>
    <property type="match status" value="1"/>
</dbReference>